<gene>
    <name evidence="2" type="ORF">HINF_LOCUS48026</name>
    <name evidence="1" type="ORF">HINF_LOCUS59670</name>
</gene>
<proteinExistence type="predicted"/>
<reference evidence="1" key="1">
    <citation type="submission" date="2023-06" db="EMBL/GenBank/DDBJ databases">
        <authorList>
            <person name="Kurt Z."/>
        </authorList>
    </citation>
    <scope>NUCLEOTIDE SEQUENCE</scope>
</reference>
<name>A0AA86UU95_9EUKA</name>
<evidence type="ECO:0000313" key="3">
    <source>
        <dbReference type="Proteomes" id="UP001642409"/>
    </source>
</evidence>
<evidence type="ECO:0000313" key="2">
    <source>
        <dbReference type="EMBL" id="CAL6058136.1"/>
    </source>
</evidence>
<dbReference type="EMBL" id="CATOUU010001103">
    <property type="protein sequence ID" value="CAI9972025.1"/>
    <property type="molecule type" value="Genomic_DNA"/>
</dbReference>
<keyword evidence="3" id="KW-1185">Reference proteome</keyword>
<dbReference type="EMBL" id="CAXDID020000219">
    <property type="protein sequence ID" value="CAL6058136.1"/>
    <property type="molecule type" value="Genomic_DNA"/>
</dbReference>
<reference evidence="2 3" key="2">
    <citation type="submission" date="2024-07" db="EMBL/GenBank/DDBJ databases">
        <authorList>
            <person name="Akdeniz Z."/>
        </authorList>
    </citation>
    <scope>NUCLEOTIDE SEQUENCE [LARGE SCALE GENOMIC DNA]</scope>
</reference>
<evidence type="ECO:0000313" key="1">
    <source>
        <dbReference type="EMBL" id="CAI9972025.1"/>
    </source>
</evidence>
<comment type="caution">
    <text evidence="1">The sequence shown here is derived from an EMBL/GenBank/DDBJ whole genome shotgun (WGS) entry which is preliminary data.</text>
</comment>
<sequence length="359" mass="43300">MDYKEQLAQQYKRESLALEKLILFYQKEDSMHVEKANFLVARQLGNVIKNVTFLDALQTSLHQPEHFKYSDDFRACLQQVIASFSGIKAVREEIRAKYAHRMAEYDIFDANRKKSFDELMLQCEQLLSSRSVSIQFNSKKPKQVFKRQVTQDPNQGRLRLILNEFNAQIQNYVQEYKDLNECLNAEFQFGFLLEQKQQIPPTNRYEEILCKRIRIHLEFMHRLLSTPKEKVENQTFDNTELNAKQQMKQKQIVNQFREAHIKQIQTEQNQKDSLLQQQTAERRQWRKENKIDYKNKEMEIERNRFTQQREYKKKHILQIIQEHTEPMKPYVRKRIKQAYTDNDYMESQVQGLIKFSKND</sequence>
<dbReference type="AlphaFoldDB" id="A0AA86UU95"/>
<dbReference type="Proteomes" id="UP001642409">
    <property type="component" value="Unassembled WGS sequence"/>
</dbReference>
<accession>A0AA86UU95</accession>
<protein>
    <submittedName>
        <fullName evidence="2">Hypothetical_protein</fullName>
    </submittedName>
</protein>
<organism evidence="1">
    <name type="scientific">Hexamita inflata</name>
    <dbReference type="NCBI Taxonomy" id="28002"/>
    <lineage>
        <taxon>Eukaryota</taxon>
        <taxon>Metamonada</taxon>
        <taxon>Diplomonadida</taxon>
        <taxon>Hexamitidae</taxon>
        <taxon>Hexamitinae</taxon>
        <taxon>Hexamita</taxon>
    </lineage>
</organism>